<dbReference type="Proteomes" id="UP001608902">
    <property type="component" value="Unassembled WGS sequence"/>
</dbReference>
<dbReference type="SUPFAM" id="SSF51735">
    <property type="entry name" value="NAD(P)-binding Rossmann-fold domains"/>
    <property type="match status" value="1"/>
</dbReference>
<accession>A0ABD6EI60</accession>
<proteinExistence type="inferred from homology"/>
<gene>
    <name evidence="2" type="ORF">AB6A40_004553</name>
</gene>
<organism evidence="2 3">
    <name type="scientific">Gnathostoma spinigerum</name>
    <dbReference type="NCBI Taxonomy" id="75299"/>
    <lineage>
        <taxon>Eukaryota</taxon>
        <taxon>Metazoa</taxon>
        <taxon>Ecdysozoa</taxon>
        <taxon>Nematoda</taxon>
        <taxon>Chromadorea</taxon>
        <taxon>Rhabditida</taxon>
        <taxon>Spirurina</taxon>
        <taxon>Gnathostomatomorpha</taxon>
        <taxon>Gnathostomatoidea</taxon>
        <taxon>Gnathostomatidae</taxon>
        <taxon>Gnathostoma</taxon>
    </lineage>
</organism>
<keyword evidence="3" id="KW-1185">Reference proteome</keyword>
<dbReference type="Pfam" id="PF13561">
    <property type="entry name" value="adh_short_C2"/>
    <property type="match status" value="1"/>
</dbReference>
<evidence type="ECO:0000313" key="2">
    <source>
        <dbReference type="EMBL" id="MFH4977844.1"/>
    </source>
</evidence>
<protein>
    <submittedName>
        <fullName evidence="2">Uncharacterized protein</fullName>
    </submittedName>
</protein>
<sequence>MKLQHLVGRVVLLTNSCTAMGKALSLRLGMAGASVMIADPDNEQLTKSAEFLKENGVEVHAASGINALKDVRERSELLKKTIETYGQVDSLILCMGNNETQGDLMMARDDDFNDMLEKYLRIPFSLCQKAAPYLEKSSNGSILFITSVAGFTPFLGLGLYSITQSAVLGMCKALNLSLAKRGVRVNSLSTGMIGGDGSGALWDNATEEEQRELSGVIPLGRIGKPTDCCGLAEFLIGDGARYISGENLIVGGGMNVRF</sequence>
<evidence type="ECO:0000256" key="1">
    <source>
        <dbReference type="ARBA" id="ARBA00006484"/>
    </source>
</evidence>
<reference evidence="2 3" key="1">
    <citation type="submission" date="2024-08" db="EMBL/GenBank/DDBJ databases">
        <title>Gnathostoma spinigerum genome.</title>
        <authorList>
            <person name="Gonzalez-Bertolin B."/>
            <person name="Monzon S."/>
            <person name="Zaballos A."/>
            <person name="Jimenez P."/>
            <person name="Dekumyoy P."/>
            <person name="Varona S."/>
            <person name="Cuesta I."/>
            <person name="Sumanam S."/>
            <person name="Adisakwattana P."/>
            <person name="Gasser R.B."/>
            <person name="Hernandez-Gonzalez A."/>
            <person name="Young N.D."/>
            <person name="Perteguer M.J."/>
        </authorList>
    </citation>
    <scope>NUCLEOTIDE SEQUENCE [LARGE SCALE GENOMIC DNA]</scope>
    <source>
        <strain evidence="2">AL3</strain>
        <tissue evidence="2">Liver</tissue>
    </source>
</reference>
<dbReference type="InterPro" id="IPR002347">
    <property type="entry name" value="SDR_fam"/>
</dbReference>
<dbReference type="PANTHER" id="PTHR43943">
    <property type="entry name" value="DEHYDROGENASE/REDUCTASE (SDR FAMILY) MEMBER 4"/>
    <property type="match status" value="1"/>
</dbReference>
<dbReference type="AlphaFoldDB" id="A0ABD6EI60"/>
<dbReference type="Gene3D" id="3.40.50.720">
    <property type="entry name" value="NAD(P)-binding Rossmann-like Domain"/>
    <property type="match status" value="1"/>
</dbReference>
<dbReference type="PANTHER" id="PTHR43943:SF2">
    <property type="entry name" value="DEHYDROGENASE_REDUCTASE 4"/>
    <property type="match status" value="1"/>
</dbReference>
<dbReference type="EMBL" id="JBGFUD010002662">
    <property type="protein sequence ID" value="MFH4977844.1"/>
    <property type="molecule type" value="Genomic_DNA"/>
</dbReference>
<dbReference type="InterPro" id="IPR036291">
    <property type="entry name" value="NAD(P)-bd_dom_sf"/>
</dbReference>
<comment type="similarity">
    <text evidence="1">Belongs to the short-chain dehydrogenases/reductases (SDR) family.</text>
</comment>
<dbReference type="PRINTS" id="PR00081">
    <property type="entry name" value="GDHRDH"/>
</dbReference>
<evidence type="ECO:0000313" key="3">
    <source>
        <dbReference type="Proteomes" id="UP001608902"/>
    </source>
</evidence>
<comment type="caution">
    <text evidence="2">The sequence shown here is derived from an EMBL/GenBank/DDBJ whole genome shotgun (WGS) entry which is preliminary data.</text>
</comment>
<name>A0ABD6EI60_9BILA</name>